<feature type="compositionally biased region" description="Acidic residues" evidence="1">
    <location>
        <begin position="101"/>
        <end position="121"/>
    </location>
</feature>
<evidence type="ECO:0000256" key="1">
    <source>
        <dbReference type="SAM" id="MobiDB-lite"/>
    </source>
</evidence>
<dbReference type="SUPFAM" id="SSF50249">
    <property type="entry name" value="Nucleic acid-binding proteins"/>
    <property type="match status" value="1"/>
</dbReference>
<dbReference type="InterPro" id="IPR013955">
    <property type="entry name" value="Rep_factor-A_C"/>
</dbReference>
<proteinExistence type="predicted"/>
<dbReference type="Proteomes" id="UP001172457">
    <property type="component" value="Chromosome 5"/>
</dbReference>
<protein>
    <recommendedName>
        <fullName evidence="2">Replication factor A C-terminal domain-containing protein</fullName>
    </recommendedName>
</protein>
<evidence type="ECO:0000313" key="4">
    <source>
        <dbReference type="Proteomes" id="UP001172457"/>
    </source>
</evidence>
<accession>A0AA38W3Q0</accession>
<gene>
    <name evidence="3" type="ORF">OSB04_020275</name>
</gene>
<feature type="non-terminal residue" evidence="3">
    <location>
        <position position="184"/>
    </location>
</feature>
<organism evidence="3 4">
    <name type="scientific">Centaurea solstitialis</name>
    <name type="common">yellow star-thistle</name>
    <dbReference type="NCBI Taxonomy" id="347529"/>
    <lineage>
        <taxon>Eukaryota</taxon>
        <taxon>Viridiplantae</taxon>
        <taxon>Streptophyta</taxon>
        <taxon>Embryophyta</taxon>
        <taxon>Tracheophyta</taxon>
        <taxon>Spermatophyta</taxon>
        <taxon>Magnoliopsida</taxon>
        <taxon>eudicotyledons</taxon>
        <taxon>Gunneridae</taxon>
        <taxon>Pentapetalae</taxon>
        <taxon>asterids</taxon>
        <taxon>campanulids</taxon>
        <taxon>Asterales</taxon>
        <taxon>Asteraceae</taxon>
        <taxon>Carduoideae</taxon>
        <taxon>Cardueae</taxon>
        <taxon>Centaureinae</taxon>
        <taxon>Centaurea</taxon>
    </lineage>
</organism>
<evidence type="ECO:0000259" key="2">
    <source>
        <dbReference type="Pfam" id="PF08646"/>
    </source>
</evidence>
<dbReference type="Pfam" id="PF08646">
    <property type="entry name" value="Rep_fac-A_C"/>
    <property type="match status" value="1"/>
</dbReference>
<name>A0AA38W3Q0_9ASTR</name>
<feature type="domain" description="Replication factor A C-terminal" evidence="2">
    <location>
        <begin position="10"/>
        <end position="105"/>
    </location>
</feature>
<evidence type="ECO:0000313" key="3">
    <source>
        <dbReference type="EMBL" id="KAJ9547732.1"/>
    </source>
</evidence>
<dbReference type="InterPro" id="IPR012340">
    <property type="entry name" value="NA-bd_OB-fold"/>
</dbReference>
<comment type="caution">
    <text evidence="3">The sequence shown here is derived from an EMBL/GenBank/DDBJ whole genome shotgun (WGS) entry which is preliminary data.</text>
</comment>
<dbReference type="Gene3D" id="2.40.50.140">
    <property type="entry name" value="Nucleic acid-binding proteins"/>
    <property type="match status" value="1"/>
</dbReference>
<reference evidence="3" key="1">
    <citation type="submission" date="2023-03" db="EMBL/GenBank/DDBJ databases">
        <title>Chromosome-scale reference genome and RAD-based genetic map of yellow starthistle (Centaurea solstitialis) reveal putative structural variation and QTLs associated with invader traits.</title>
        <authorList>
            <person name="Reatini B."/>
            <person name="Cang F.A."/>
            <person name="Jiang Q."/>
            <person name="Mckibben M.T.W."/>
            <person name="Barker M.S."/>
            <person name="Rieseberg L.H."/>
            <person name="Dlugosch K.M."/>
        </authorList>
    </citation>
    <scope>NUCLEOTIDE SEQUENCE</scope>
    <source>
        <strain evidence="3">CAN-66</strain>
        <tissue evidence="3">Leaf</tissue>
    </source>
</reference>
<sequence length="184" mass="21126">MVFFMLQHVYFSTRASMTYINPHQTMSYPACNTCKKKVMESGEQGYWCNRCLHHKKSFTLSSITCSTADPAPTSFSTCTTSTATPPIDMNSTLAHHSSGESELESSDETEQVDDSTPEDLEEMKNENLSSEPFATVEKMDHEKKFPRKKFYPFQCLRWGLSHHFHYVPEILGTFFWTVPALFNH</sequence>
<keyword evidence="4" id="KW-1185">Reference proteome</keyword>
<feature type="region of interest" description="Disordered" evidence="1">
    <location>
        <begin position="94"/>
        <end position="126"/>
    </location>
</feature>
<dbReference type="EMBL" id="JARYMX010000005">
    <property type="protein sequence ID" value="KAJ9547732.1"/>
    <property type="molecule type" value="Genomic_DNA"/>
</dbReference>
<dbReference type="AlphaFoldDB" id="A0AA38W3Q0"/>